<accession>A0AAV7RLJ8</accession>
<gene>
    <name evidence="1" type="ORF">NDU88_005246</name>
</gene>
<dbReference type="EMBL" id="JANPWB010000009">
    <property type="protein sequence ID" value="KAJ1152471.1"/>
    <property type="molecule type" value="Genomic_DNA"/>
</dbReference>
<evidence type="ECO:0000313" key="2">
    <source>
        <dbReference type="Proteomes" id="UP001066276"/>
    </source>
</evidence>
<keyword evidence="2" id="KW-1185">Reference proteome</keyword>
<dbReference type="AlphaFoldDB" id="A0AAV7RLJ8"/>
<organism evidence="1 2">
    <name type="scientific">Pleurodeles waltl</name>
    <name type="common">Iberian ribbed newt</name>
    <dbReference type="NCBI Taxonomy" id="8319"/>
    <lineage>
        <taxon>Eukaryota</taxon>
        <taxon>Metazoa</taxon>
        <taxon>Chordata</taxon>
        <taxon>Craniata</taxon>
        <taxon>Vertebrata</taxon>
        <taxon>Euteleostomi</taxon>
        <taxon>Amphibia</taxon>
        <taxon>Batrachia</taxon>
        <taxon>Caudata</taxon>
        <taxon>Salamandroidea</taxon>
        <taxon>Salamandridae</taxon>
        <taxon>Pleurodelinae</taxon>
        <taxon>Pleurodeles</taxon>
    </lineage>
</organism>
<comment type="caution">
    <text evidence="1">The sequence shown here is derived from an EMBL/GenBank/DDBJ whole genome shotgun (WGS) entry which is preliminary data.</text>
</comment>
<evidence type="ECO:0000313" key="1">
    <source>
        <dbReference type="EMBL" id="KAJ1152471.1"/>
    </source>
</evidence>
<dbReference type="Proteomes" id="UP001066276">
    <property type="component" value="Chromosome 5"/>
</dbReference>
<protein>
    <submittedName>
        <fullName evidence="1">Uncharacterized protein</fullName>
    </submittedName>
</protein>
<reference evidence="1" key="1">
    <citation type="journal article" date="2022" name="bioRxiv">
        <title>Sequencing and chromosome-scale assembly of the giantPleurodeles waltlgenome.</title>
        <authorList>
            <person name="Brown T."/>
            <person name="Elewa A."/>
            <person name="Iarovenko S."/>
            <person name="Subramanian E."/>
            <person name="Araus A.J."/>
            <person name="Petzold A."/>
            <person name="Susuki M."/>
            <person name="Suzuki K.-i.T."/>
            <person name="Hayashi T."/>
            <person name="Toyoda A."/>
            <person name="Oliveira C."/>
            <person name="Osipova E."/>
            <person name="Leigh N.D."/>
            <person name="Simon A."/>
            <person name="Yun M.H."/>
        </authorList>
    </citation>
    <scope>NUCLEOTIDE SEQUENCE</scope>
    <source>
        <strain evidence="1">20211129_DDA</strain>
        <tissue evidence="1">Liver</tissue>
    </source>
</reference>
<sequence length="51" mass="5987">MLKSDTLETKVEAIGFLRSSVRRRELIGCPSQPEQKRMLDSPMSYARFRRD</sequence>
<name>A0AAV7RLJ8_PLEWA</name>
<proteinExistence type="predicted"/>